<evidence type="ECO:0000313" key="1">
    <source>
        <dbReference type="EMBL" id="EFL46025.1"/>
    </source>
</evidence>
<organism evidence="1 2">
    <name type="scientific">Prevotella disiens FB035-09AN</name>
    <dbReference type="NCBI Taxonomy" id="866771"/>
    <lineage>
        <taxon>Bacteria</taxon>
        <taxon>Pseudomonadati</taxon>
        <taxon>Bacteroidota</taxon>
        <taxon>Bacteroidia</taxon>
        <taxon>Bacteroidales</taxon>
        <taxon>Prevotellaceae</taxon>
        <taxon>Prevotella</taxon>
    </lineage>
</organism>
<comment type="caution">
    <text evidence="1">The sequence shown here is derived from an EMBL/GenBank/DDBJ whole genome shotgun (WGS) entry which is preliminary data.</text>
</comment>
<proteinExistence type="predicted"/>
<sequence>MQSVKKYNKNMIKYLVESNKIPNFGNNKPKILNIFLS</sequence>
<dbReference type="AlphaFoldDB" id="E1KRE5"/>
<dbReference type="Proteomes" id="UP000003610">
    <property type="component" value="Unassembled WGS sequence"/>
</dbReference>
<accession>E1KRE5</accession>
<evidence type="ECO:0000313" key="2">
    <source>
        <dbReference type="Proteomes" id="UP000003610"/>
    </source>
</evidence>
<name>E1KRE5_9BACT</name>
<gene>
    <name evidence="1" type="ORF">HMPREF9296_2344</name>
</gene>
<protein>
    <submittedName>
        <fullName evidence="1">Uncharacterized protein</fullName>
    </submittedName>
</protein>
<dbReference type="EMBL" id="AEDO01000037">
    <property type="protein sequence ID" value="EFL46025.1"/>
    <property type="molecule type" value="Genomic_DNA"/>
</dbReference>
<reference evidence="1 2" key="1">
    <citation type="submission" date="2010-08" db="EMBL/GenBank/DDBJ databases">
        <authorList>
            <person name="Durkin A.S."/>
            <person name="Madupu R."/>
            <person name="Torralba M."/>
            <person name="Gillis M."/>
            <person name="Methe B."/>
            <person name="Sutton G."/>
            <person name="Nelson K.E."/>
        </authorList>
    </citation>
    <scope>NUCLEOTIDE SEQUENCE [LARGE SCALE GENOMIC DNA]</scope>
    <source>
        <strain evidence="1 2">FB035-09AN</strain>
    </source>
</reference>